<dbReference type="InterPro" id="IPR001611">
    <property type="entry name" value="Leu-rich_rpt"/>
</dbReference>
<evidence type="ECO:0000313" key="4">
    <source>
        <dbReference type="EMBL" id="CAD5118764.1"/>
    </source>
</evidence>
<proteinExistence type="predicted"/>
<evidence type="ECO:0000259" key="3">
    <source>
        <dbReference type="PROSITE" id="PS50017"/>
    </source>
</evidence>
<dbReference type="PROSITE" id="PS51450">
    <property type="entry name" value="LRR"/>
    <property type="match status" value="4"/>
</dbReference>
<dbReference type="CDD" id="cd01670">
    <property type="entry name" value="Death"/>
    <property type="match status" value="1"/>
</dbReference>
<dbReference type="SMART" id="SM00364">
    <property type="entry name" value="LRR_BAC"/>
    <property type="match status" value="11"/>
</dbReference>
<dbReference type="Gene3D" id="1.10.533.10">
    <property type="entry name" value="Death Domain, Fas"/>
    <property type="match status" value="1"/>
</dbReference>
<dbReference type="SUPFAM" id="SSF47986">
    <property type="entry name" value="DEATH domain"/>
    <property type="match status" value="1"/>
</dbReference>
<gene>
    <name evidence="4" type="ORF">DGYR_LOCUS7091</name>
</gene>
<keyword evidence="1" id="KW-0433">Leucine-rich repeat</keyword>
<name>A0A7I8VT99_9ANNE</name>
<dbReference type="InterPro" id="IPR011029">
    <property type="entry name" value="DEATH-like_dom_sf"/>
</dbReference>
<dbReference type="GO" id="GO:0007165">
    <property type="term" value="P:signal transduction"/>
    <property type="evidence" value="ECO:0007669"/>
    <property type="project" value="InterPro"/>
</dbReference>
<keyword evidence="2" id="KW-0677">Repeat</keyword>
<dbReference type="SUPFAM" id="SSF52058">
    <property type="entry name" value="L domain-like"/>
    <property type="match status" value="2"/>
</dbReference>
<reference evidence="4 5" key="1">
    <citation type="submission" date="2020-08" db="EMBL/GenBank/DDBJ databases">
        <authorList>
            <person name="Hejnol A."/>
        </authorList>
    </citation>
    <scope>NUCLEOTIDE SEQUENCE [LARGE SCALE GENOMIC DNA]</scope>
</reference>
<dbReference type="InterPro" id="IPR050216">
    <property type="entry name" value="LRR_domain-containing"/>
</dbReference>
<comment type="caution">
    <text evidence="4">The sequence shown here is derived from an EMBL/GenBank/DDBJ whole genome shotgun (WGS) entry which is preliminary data.</text>
</comment>
<dbReference type="OrthoDB" id="1055148at2759"/>
<accession>A0A7I8VT99</accession>
<dbReference type="InterPro" id="IPR032675">
    <property type="entry name" value="LRR_dom_sf"/>
</dbReference>
<dbReference type="GO" id="GO:0005737">
    <property type="term" value="C:cytoplasm"/>
    <property type="evidence" value="ECO:0007669"/>
    <property type="project" value="TreeGrafter"/>
</dbReference>
<protein>
    <submittedName>
        <fullName evidence="4">DgyrCDS7440</fullName>
    </submittedName>
</protein>
<keyword evidence="5" id="KW-1185">Reference proteome</keyword>
<dbReference type="Gene3D" id="3.80.10.10">
    <property type="entry name" value="Ribonuclease Inhibitor"/>
    <property type="match status" value="6"/>
</dbReference>
<dbReference type="SMART" id="SM00365">
    <property type="entry name" value="LRR_SD22"/>
    <property type="match status" value="9"/>
</dbReference>
<evidence type="ECO:0000256" key="2">
    <source>
        <dbReference type="ARBA" id="ARBA00022737"/>
    </source>
</evidence>
<dbReference type="InterPro" id="IPR003591">
    <property type="entry name" value="Leu-rich_rpt_typical-subtyp"/>
</dbReference>
<evidence type="ECO:0000256" key="1">
    <source>
        <dbReference type="ARBA" id="ARBA00022614"/>
    </source>
</evidence>
<dbReference type="Pfam" id="PF13855">
    <property type="entry name" value="LRR_8"/>
    <property type="match status" value="3"/>
</dbReference>
<dbReference type="SMART" id="SM00369">
    <property type="entry name" value="LRR_TYP"/>
    <property type="match status" value="15"/>
</dbReference>
<dbReference type="PROSITE" id="PS50017">
    <property type="entry name" value="DEATH_DOMAIN"/>
    <property type="match status" value="1"/>
</dbReference>
<evidence type="ECO:0000313" key="5">
    <source>
        <dbReference type="Proteomes" id="UP000549394"/>
    </source>
</evidence>
<dbReference type="PANTHER" id="PTHR48051:SF36">
    <property type="entry name" value="CASPASE FAMILY P20 DOMAIN-CONTAINING PROTEIN"/>
    <property type="match status" value="1"/>
</dbReference>
<dbReference type="Proteomes" id="UP000549394">
    <property type="component" value="Unassembled WGS sequence"/>
</dbReference>
<dbReference type="InterPro" id="IPR000488">
    <property type="entry name" value="Death_dom"/>
</dbReference>
<sequence>MEKKLRFEDSLDLDKTIPDLIEQSPNGLVLKLCSSSLSKIPNGVFSSSDIAKELSSLILNDNSLEELDNDIYKLKNLQILSAENNRIHIVNSAIYACKNLQIINLSHNDLTDLPNDLVFLSQLKQLIVTHNQLEELPKVVYKLKGLELLSMASNKIRYLSDEICQLQKLIDFDLGDNELTCINSKLFTIHSLKTLAVQGNQLRNVPHLMEDGVCLRKLDLSNNNFDFIPVEILELKSLRHLNMSDNQIMRIDWNERMTNLTSVLEMNLKGNDLNYFSPLILQPLRDTLKILNLNENKLDCLPQQIGDLYYLEELYAENNLIKEIPDEIAFCTKLRIINLNQNKIDSLPVEMKRLNNLHILELANNNISLFSNTLATLTSLKKLILSHNEIEDLPLEMSNSTGMEYLDLSFNKFKTLPYCAYSMIKLKVLNLQNNQLSLLHGEVGNLFELEEIRLDENILEILPKEMCKLSLLRHLSVSNNRLGKLPKEKYLRKLEVLEYLNVSGNYFESFPIQIKSLINLKSLIYNQYDRNQKLEELPEELSQLSNLENAEFKYNAIWQIDAEPLSHLPKIKSIHLNNNKIERITDEFCKAENIQNIQVLSLNGNLLTNLPLNFDLLANLKHLDLEDNPVRLPPSTVCTAGNVRTIGSFIRRAISRNDALLLRAFELLKDKMNKHELRYLAHKFRLPEVEVTAIEKKHNAKQELHQRVLAILHLWRQENGEEANVERLIHILYIIGLEEAAELIRANLIYTQIVKF</sequence>
<dbReference type="Pfam" id="PF00531">
    <property type="entry name" value="Death"/>
    <property type="match status" value="1"/>
</dbReference>
<feature type="domain" description="Death" evidence="3">
    <location>
        <begin position="678"/>
        <end position="748"/>
    </location>
</feature>
<organism evidence="4 5">
    <name type="scientific">Dimorphilus gyrociliatus</name>
    <dbReference type="NCBI Taxonomy" id="2664684"/>
    <lineage>
        <taxon>Eukaryota</taxon>
        <taxon>Metazoa</taxon>
        <taxon>Spiralia</taxon>
        <taxon>Lophotrochozoa</taxon>
        <taxon>Annelida</taxon>
        <taxon>Polychaeta</taxon>
        <taxon>Polychaeta incertae sedis</taxon>
        <taxon>Dinophilidae</taxon>
        <taxon>Dimorphilus</taxon>
    </lineage>
</organism>
<dbReference type="PANTHER" id="PTHR48051">
    <property type="match status" value="1"/>
</dbReference>
<dbReference type="EMBL" id="CAJFCJ010000009">
    <property type="protein sequence ID" value="CAD5118764.1"/>
    <property type="molecule type" value="Genomic_DNA"/>
</dbReference>
<dbReference type="AlphaFoldDB" id="A0A7I8VT99"/>